<evidence type="ECO:0000313" key="3">
    <source>
        <dbReference type="Proteomes" id="UP000541610"/>
    </source>
</evidence>
<keyword evidence="1" id="KW-0732">Signal</keyword>
<dbReference type="Proteomes" id="UP000541610">
    <property type="component" value="Unassembled WGS sequence"/>
</dbReference>
<dbReference type="EMBL" id="JABANP010000598">
    <property type="protein sequence ID" value="KAF4680529.1"/>
    <property type="molecule type" value="Genomic_DNA"/>
</dbReference>
<reference evidence="2 3" key="1">
    <citation type="submission" date="2020-04" db="EMBL/GenBank/DDBJ databases">
        <title>Perkinsus olseni comparative genomics.</title>
        <authorList>
            <person name="Bogema D.R."/>
        </authorList>
    </citation>
    <scope>NUCLEOTIDE SEQUENCE [LARGE SCALE GENOMIC DNA]</scope>
    <source>
        <strain evidence="2">00978-12</strain>
    </source>
</reference>
<comment type="caution">
    <text evidence="2">The sequence shown here is derived from an EMBL/GenBank/DDBJ whole genome shotgun (WGS) entry which is preliminary data.</text>
</comment>
<name>A0A7J6N9F5_PEROL</name>
<accession>A0A7J6N9F5</accession>
<gene>
    <name evidence="2" type="ORF">FOZ60_013280</name>
</gene>
<dbReference type="AlphaFoldDB" id="A0A7J6N9F5"/>
<protein>
    <submittedName>
        <fullName evidence="2">Uncharacterized protein</fullName>
    </submittedName>
</protein>
<proteinExistence type="predicted"/>
<organism evidence="2 3">
    <name type="scientific">Perkinsus olseni</name>
    <name type="common">Perkinsus atlanticus</name>
    <dbReference type="NCBI Taxonomy" id="32597"/>
    <lineage>
        <taxon>Eukaryota</taxon>
        <taxon>Sar</taxon>
        <taxon>Alveolata</taxon>
        <taxon>Perkinsozoa</taxon>
        <taxon>Perkinsea</taxon>
        <taxon>Perkinsida</taxon>
        <taxon>Perkinsidae</taxon>
        <taxon>Perkinsus</taxon>
    </lineage>
</organism>
<feature type="chain" id="PRO_5029791604" evidence="1">
    <location>
        <begin position="25"/>
        <end position="411"/>
    </location>
</feature>
<sequence>MLVARHSDLGKLLTLGVFVVQAGGVRFGEPENQVNILYDVRTPPYLKHGACFEHPVFGQMPSSERAPSGLYTPPHMLSAVSMEKVLRDVIDRQGMQAMDDLLLLAKAYKESRNLQDYNEQALGDILSSSFINNQRLDPRWLSLDSEDSEAKSRVAAGGDLAMQELRKLIVAAGDPSNLDDLRSRGLLGTARTLMSRESSTDELKSLAGTLITLLTDLPISSNVANVNTGADGRVTAEKSSLRFSDRFADTCRFDFHAGDRYIFSAVLAGLGSDAAQRQASQLISATSATMAKHIAEAAVASLLSAVPSSAPPPASEISVVGIGKVPLCSTLCHNVLAQCPGFNLNDVSGPCDSSSVPPVCAMAHFYRVDDMPPQYSTFDEYEPFSDKCPPFDPTLVFAGDHSLLEAVRRVQ</sequence>
<feature type="signal peptide" evidence="1">
    <location>
        <begin position="1"/>
        <end position="24"/>
    </location>
</feature>
<evidence type="ECO:0000256" key="1">
    <source>
        <dbReference type="SAM" id="SignalP"/>
    </source>
</evidence>
<evidence type="ECO:0000313" key="2">
    <source>
        <dbReference type="EMBL" id="KAF4680529.1"/>
    </source>
</evidence>